<evidence type="ECO:0000256" key="6">
    <source>
        <dbReference type="PROSITE-ProRule" id="PRU00169"/>
    </source>
</evidence>
<dbReference type="PROSITE" id="PS51755">
    <property type="entry name" value="OMPR_PHOB"/>
    <property type="match status" value="1"/>
</dbReference>
<dbReference type="Pfam" id="PF00486">
    <property type="entry name" value="Trans_reg_C"/>
    <property type="match status" value="1"/>
</dbReference>
<protein>
    <submittedName>
        <fullName evidence="10">XRE family transcriptional regulator</fullName>
    </submittedName>
</protein>
<dbReference type="InterPro" id="IPR001867">
    <property type="entry name" value="OmpR/PhoB-type_DNA-bd"/>
</dbReference>
<evidence type="ECO:0000313" key="11">
    <source>
        <dbReference type="Proteomes" id="UP000191820"/>
    </source>
</evidence>
<keyword evidence="11" id="KW-1185">Reference proteome</keyword>
<evidence type="ECO:0000256" key="7">
    <source>
        <dbReference type="PROSITE-ProRule" id="PRU01091"/>
    </source>
</evidence>
<proteinExistence type="predicted"/>
<dbReference type="SMART" id="SM00862">
    <property type="entry name" value="Trans_reg_C"/>
    <property type="match status" value="1"/>
</dbReference>
<feature type="DNA-binding region" description="OmpR/PhoB-type" evidence="7">
    <location>
        <begin position="127"/>
        <end position="226"/>
    </location>
</feature>
<dbReference type="Gene3D" id="3.40.50.2300">
    <property type="match status" value="1"/>
</dbReference>
<evidence type="ECO:0000259" key="9">
    <source>
        <dbReference type="PROSITE" id="PS51755"/>
    </source>
</evidence>
<dbReference type="InterPro" id="IPR011006">
    <property type="entry name" value="CheY-like_superfamily"/>
</dbReference>
<evidence type="ECO:0000259" key="8">
    <source>
        <dbReference type="PROSITE" id="PS50110"/>
    </source>
</evidence>
<dbReference type="SUPFAM" id="SSF52172">
    <property type="entry name" value="CheY-like"/>
    <property type="match status" value="1"/>
</dbReference>
<dbReference type="InterPro" id="IPR001789">
    <property type="entry name" value="Sig_transdc_resp-reg_receiver"/>
</dbReference>
<dbReference type="RefSeq" id="WP_055022541.1">
    <property type="nucleotide sequence ID" value="NZ_CP020472.1"/>
</dbReference>
<feature type="domain" description="OmpR/PhoB-type" evidence="9">
    <location>
        <begin position="127"/>
        <end position="226"/>
    </location>
</feature>
<dbReference type="InterPro" id="IPR039420">
    <property type="entry name" value="WalR-like"/>
</dbReference>
<accession>A0ABM6JGF1</accession>
<evidence type="ECO:0000256" key="2">
    <source>
        <dbReference type="ARBA" id="ARBA00023012"/>
    </source>
</evidence>
<organism evidence="10 11">
    <name type="scientific">Shewanella japonica</name>
    <dbReference type="NCBI Taxonomy" id="93973"/>
    <lineage>
        <taxon>Bacteria</taxon>
        <taxon>Pseudomonadati</taxon>
        <taxon>Pseudomonadota</taxon>
        <taxon>Gammaproteobacteria</taxon>
        <taxon>Alteromonadales</taxon>
        <taxon>Shewanellaceae</taxon>
        <taxon>Shewanella</taxon>
    </lineage>
</organism>
<sequence>MSDHLQLLLVEDDIDLATAIIDYLELEDIQCDHAANGAVGVNLIETNQYDVVVLDLNLPKMNGLEVCERIRAQGIDVPVLMLTARDTLDDKLVGFSKGADDYLIKPFAMEELIVRSQVLSRRRSGEVSKLMVADLALDLHSKTATRKQQPLKLSPTATKILECLLRESPKVVSREKLMQSVWGDEQPDSNSLKVHMFNLRKAVDGNCEEAHKLIHTITGQGFVLKVESEKSVPTS</sequence>
<name>A0ABM6JGF1_9GAMM</name>
<evidence type="ECO:0000256" key="5">
    <source>
        <dbReference type="ARBA" id="ARBA00023163"/>
    </source>
</evidence>
<dbReference type="EMBL" id="CP020472">
    <property type="protein sequence ID" value="ARD21177.1"/>
    <property type="molecule type" value="Genomic_DNA"/>
</dbReference>
<dbReference type="PANTHER" id="PTHR48111">
    <property type="entry name" value="REGULATOR OF RPOS"/>
    <property type="match status" value="1"/>
</dbReference>
<dbReference type="InterPro" id="IPR016032">
    <property type="entry name" value="Sig_transdc_resp-reg_C-effctor"/>
</dbReference>
<dbReference type="CDD" id="cd00383">
    <property type="entry name" value="trans_reg_C"/>
    <property type="match status" value="1"/>
</dbReference>
<dbReference type="InterPro" id="IPR036388">
    <property type="entry name" value="WH-like_DNA-bd_sf"/>
</dbReference>
<dbReference type="SMART" id="SM00448">
    <property type="entry name" value="REC"/>
    <property type="match status" value="1"/>
</dbReference>
<dbReference type="Pfam" id="PF00072">
    <property type="entry name" value="Response_reg"/>
    <property type="match status" value="1"/>
</dbReference>
<gene>
    <name evidence="10" type="ORF">SJ2017_0845</name>
</gene>
<evidence type="ECO:0000256" key="4">
    <source>
        <dbReference type="ARBA" id="ARBA00023125"/>
    </source>
</evidence>
<feature type="modified residue" description="4-aspartylphosphate" evidence="6">
    <location>
        <position position="55"/>
    </location>
</feature>
<dbReference type="SUPFAM" id="SSF46894">
    <property type="entry name" value="C-terminal effector domain of the bipartite response regulators"/>
    <property type="match status" value="1"/>
</dbReference>
<evidence type="ECO:0000256" key="3">
    <source>
        <dbReference type="ARBA" id="ARBA00023015"/>
    </source>
</evidence>
<dbReference type="CDD" id="cd17624">
    <property type="entry name" value="REC_OmpR_PmrA-like"/>
    <property type="match status" value="1"/>
</dbReference>
<keyword evidence="2" id="KW-0902">Two-component regulatory system</keyword>
<keyword evidence="1 6" id="KW-0597">Phosphoprotein</keyword>
<dbReference type="Gene3D" id="1.10.10.10">
    <property type="entry name" value="Winged helix-like DNA-binding domain superfamily/Winged helix DNA-binding domain"/>
    <property type="match status" value="1"/>
</dbReference>
<evidence type="ECO:0000313" key="10">
    <source>
        <dbReference type="EMBL" id="ARD21177.1"/>
    </source>
</evidence>
<feature type="domain" description="Response regulatory" evidence="8">
    <location>
        <begin position="6"/>
        <end position="120"/>
    </location>
</feature>
<keyword evidence="4 7" id="KW-0238">DNA-binding</keyword>
<dbReference type="Proteomes" id="UP000191820">
    <property type="component" value="Chromosome"/>
</dbReference>
<dbReference type="PANTHER" id="PTHR48111:SF22">
    <property type="entry name" value="REGULATOR OF RPOS"/>
    <property type="match status" value="1"/>
</dbReference>
<dbReference type="PROSITE" id="PS50110">
    <property type="entry name" value="RESPONSE_REGULATORY"/>
    <property type="match status" value="1"/>
</dbReference>
<evidence type="ECO:0000256" key="1">
    <source>
        <dbReference type="ARBA" id="ARBA00022553"/>
    </source>
</evidence>
<reference evidence="10 11" key="1">
    <citation type="submission" date="2017-03" db="EMBL/GenBank/DDBJ databases">
        <title>Genome sequencing of Shewanella japonica KCTC 22435.</title>
        <authorList>
            <person name="Kim K.M."/>
        </authorList>
    </citation>
    <scope>NUCLEOTIDE SEQUENCE [LARGE SCALE GENOMIC DNA]</scope>
    <source>
        <strain evidence="10 11">KCTC 22435</strain>
    </source>
</reference>
<keyword evidence="3" id="KW-0805">Transcription regulation</keyword>
<keyword evidence="5" id="KW-0804">Transcription</keyword>